<dbReference type="CDD" id="cd15831">
    <property type="entry name" value="BTAD"/>
    <property type="match status" value="1"/>
</dbReference>
<comment type="caution">
    <text evidence="7">The sequence shown here is derived from an EMBL/GenBank/DDBJ whole genome shotgun (WGS) entry which is preliminary data.</text>
</comment>
<keyword evidence="8" id="KW-1185">Reference proteome</keyword>
<comment type="similarity">
    <text evidence="1">Belongs to the AfsR/DnrI/RedD regulatory family.</text>
</comment>
<dbReference type="GO" id="GO:0003677">
    <property type="term" value="F:DNA binding"/>
    <property type="evidence" value="ECO:0007669"/>
    <property type="project" value="UniProtKB-UniRule"/>
</dbReference>
<proteinExistence type="inferred from homology"/>
<reference evidence="7 8" key="2">
    <citation type="submission" date="2020-03" db="EMBL/GenBank/DDBJ databases">
        <authorList>
            <person name="Ichikawa N."/>
            <person name="Kimura A."/>
            <person name="Kitahashi Y."/>
            <person name="Uohara A."/>
        </authorList>
    </citation>
    <scope>NUCLEOTIDE SEQUENCE [LARGE SCALE GENOMIC DNA]</scope>
    <source>
        <strain evidence="7 8">NBRC 108638</strain>
    </source>
</reference>
<dbReference type="InterPro" id="IPR005158">
    <property type="entry name" value="BTAD"/>
</dbReference>
<keyword evidence="4" id="KW-0804">Transcription</keyword>
<feature type="domain" description="OmpR/PhoB-type" evidence="6">
    <location>
        <begin position="1"/>
        <end position="92"/>
    </location>
</feature>
<accession>A0A6V8LK81</accession>
<dbReference type="SMART" id="SM01043">
    <property type="entry name" value="BTAD"/>
    <property type="match status" value="1"/>
</dbReference>
<dbReference type="GO" id="GO:0000160">
    <property type="term" value="P:phosphorelay signal transduction system"/>
    <property type="evidence" value="ECO:0007669"/>
    <property type="project" value="InterPro"/>
</dbReference>
<gene>
    <name evidence="7" type="ORF">Prum_096020</name>
</gene>
<evidence type="ECO:0000256" key="1">
    <source>
        <dbReference type="ARBA" id="ARBA00005820"/>
    </source>
</evidence>
<keyword evidence="2" id="KW-0805">Transcription regulation</keyword>
<reference evidence="7 8" key="1">
    <citation type="submission" date="2020-03" db="EMBL/GenBank/DDBJ databases">
        <title>Whole genome shotgun sequence of Phytohabitans rumicis NBRC 108638.</title>
        <authorList>
            <person name="Komaki H."/>
            <person name="Tamura T."/>
        </authorList>
    </citation>
    <scope>NUCLEOTIDE SEQUENCE [LARGE SCALE GENOMIC DNA]</scope>
    <source>
        <strain evidence="7 8">NBRC 108638</strain>
    </source>
</reference>
<evidence type="ECO:0000313" key="7">
    <source>
        <dbReference type="EMBL" id="GFJ95960.1"/>
    </source>
</evidence>
<evidence type="ECO:0000256" key="4">
    <source>
        <dbReference type="ARBA" id="ARBA00023163"/>
    </source>
</evidence>
<evidence type="ECO:0000256" key="3">
    <source>
        <dbReference type="ARBA" id="ARBA00023125"/>
    </source>
</evidence>
<dbReference type="Gene3D" id="1.25.40.10">
    <property type="entry name" value="Tetratricopeptide repeat domain"/>
    <property type="match status" value="1"/>
</dbReference>
<dbReference type="SMART" id="SM00862">
    <property type="entry name" value="Trans_reg_C"/>
    <property type="match status" value="1"/>
</dbReference>
<organism evidence="7 8">
    <name type="scientific">Phytohabitans rumicis</name>
    <dbReference type="NCBI Taxonomy" id="1076125"/>
    <lineage>
        <taxon>Bacteria</taxon>
        <taxon>Bacillati</taxon>
        <taxon>Actinomycetota</taxon>
        <taxon>Actinomycetes</taxon>
        <taxon>Micromonosporales</taxon>
        <taxon>Micromonosporaceae</taxon>
    </lineage>
</organism>
<dbReference type="EMBL" id="BLPG01000002">
    <property type="protein sequence ID" value="GFJ95960.1"/>
    <property type="molecule type" value="Genomic_DNA"/>
</dbReference>
<dbReference type="Pfam" id="PF00486">
    <property type="entry name" value="Trans_reg_C"/>
    <property type="match status" value="1"/>
</dbReference>
<keyword evidence="3 5" id="KW-0238">DNA-binding</keyword>
<dbReference type="AlphaFoldDB" id="A0A6V8LK81"/>
<dbReference type="InterPro" id="IPR001867">
    <property type="entry name" value="OmpR/PhoB-type_DNA-bd"/>
</dbReference>
<dbReference type="PANTHER" id="PTHR35807:SF1">
    <property type="entry name" value="TRANSCRIPTIONAL REGULATOR REDD"/>
    <property type="match status" value="1"/>
</dbReference>
<name>A0A6V8LK81_9ACTN</name>
<protein>
    <recommendedName>
        <fullName evidence="6">OmpR/PhoB-type domain-containing protein</fullName>
    </recommendedName>
</protein>
<dbReference type="InterPro" id="IPR011990">
    <property type="entry name" value="TPR-like_helical_dom_sf"/>
</dbReference>
<evidence type="ECO:0000259" key="6">
    <source>
        <dbReference type="PROSITE" id="PS51755"/>
    </source>
</evidence>
<dbReference type="InterPro" id="IPR036388">
    <property type="entry name" value="WH-like_DNA-bd_sf"/>
</dbReference>
<dbReference type="PANTHER" id="PTHR35807">
    <property type="entry name" value="TRANSCRIPTIONAL REGULATOR REDD-RELATED"/>
    <property type="match status" value="1"/>
</dbReference>
<dbReference type="GO" id="GO:0006355">
    <property type="term" value="P:regulation of DNA-templated transcription"/>
    <property type="evidence" value="ECO:0007669"/>
    <property type="project" value="InterPro"/>
</dbReference>
<dbReference type="PROSITE" id="PS51755">
    <property type="entry name" value="OMPR_PHOB"/>
    <property type="match status" value="1"/>
</dbReference>
<dbReference type="RefSeq" id="WP_173085372.1">
    <property type="nucleotide sequence ID" value="NZ_BAABJB010000019.1"/>
</dbReference>
<evidence type="ECO:0000256" key="2">
    <source>
        <dbReference type="ARBA" id="ARBA00023015"/>
    </source>
</evidence>
<dbReference type="Gene3D" id="1.10.10.10">
    <property type="entry name" value="Winged helix-like DNA-binding domain superfamily/Winged helix DNA-binding domain"/>
    <property type="match status" value="1"/>
</dbReference>
<dbReference type="InterPro" id="IPR051677">
    <property type="entry name" value="AfsR-DnrI-RedD_regulator"/>
</dbReference>
<dbReference type="Pfam" id="PF03704">
    <property type="entry name" value="BTAD"/>
    <property type="match status" value="1"/>
</dbReference>
<sequence length="258" mass="28553">MRFRVLGPVQVRGTAGWSTIRTTKQRQVLAILLARAGYAVSADRIATEIWGEHPPPTVIPAIRVYVMHLRRTIGAGAARTLVTRNRGYEMAIDESDLDAWVFDRLLRSARHRMAQGDRPAAAATLSEALALWQGPAMADVPSGGTPAVAAEVTRLEHRRLSAADLYFAAQLDLGRHAEVVDDLAEAVARHPLREPLREQLMLALYRCGRRVEALHSYRRGRELLVAELGLEPGRRLHDLHQAILADRAPSARDLAARP</sequence>
<dbReference type="SUPFAM" id="SSF46894">
    <property type="entry name" value="C-terminal effector domain of the bipartite response regulators"/>
    <property type="match status" value="1"/>
</dbReference>
<dbReference type="Proteomes" id="UP000482960">
    <property type="component" value="Unassembled WGS sequence"/>
</dbReference>
<dbReference type="SUPFAM" id="SSF48452">
    <property type="entry name" value="TPR-like"/>
    <property type="match status" value="1"/>
</dbReference>
<evidence type="ECO:0000256" key="5">
    <source>
        <dbReference type="PROSITE-ProRule" id="PRU01091"/>
    </source>
</evidence>
<feature type="DNA-binding region" description="OmpR/PhoB-type" evidence="5">
    <location>
        <begin position="1"/>
        <end position="92"/>
    </location>
</feature>
<evidence type="ECO:0000313" key="8">
    <source>
        <dbReference type="Proteomes" id="UP000482960"/>
    </source>
</evidence>
<dbReference type="InterPro" id="IPR016032">
    <property type="entry name" value="Sig_transdc_resp-reg_C-effctor"/>
</dbReference>